<dbReference type="AlphaFoldDB" id="A0A2K8YV73"/>
<feature type="domain" description="Outer membrane protein beta-barrel" evidence="4">
    <location>
        <begin position="382"/>
        <end position="785"/>
    </location>
</feature>
<gene>
    <name evidence="5" type="ORF">CWM47_06710</name>
</gene>
<evidence type="ECO:0000256" key="1">
    <source>
        <dbReference type="ARBA" id="ARBA00004442"/>
    </source>
</evidence>
<keyword evidence="2" id="KW-0472">Membrane</keyword>
<dbReference type="SUPFAM" id="SSF49464">
    <property type="entry name" value="Carboxypeptidase regulatory domain-like"/>
    <property type="match status" value="1"/>
</dbReference>
<dbReference type="Gene3D" id="2.60.40.1120">
    <property type="entry name" value="Carboxypeptidase-like, regulatory domain"/>
    <property type="match status" value="1"/>
</dbReference>
<evidence type="ECO:0000259" key="4">
    <source>
        <dbReference type="Pfam" id="PF14905"/>
    </source>
</evidence>
<dbReference type="SUPFAM" id="SSF56935">
    <property type="entry name" value="Porins"/>
    <property type="match status" value="1"/>
</dbReference>
<dbReference type="Pfam" id="PF13620">
    <property type="entry name" value="CarboxypepD_reg"/>
    <property type="match status" value="1"/>
</dbReference>
<dbReference type="Gene3D" id="2.40.170.20">
    <property type="entry name" value="TonB-dependent receptor, beta-barrel domain"/>
    <property type="match status" value="1"/>
</dbReference>
<dbReference type="InterPro" id="IPR037066">
    <property type="entry name" value="Plug_dom_sf"/>
</dbReference>
<name>A0A2K8YV73_9BACT</name>
<dbReference type="OrthoDB" id="905812at2"/>
<keyword evidence="6" id="KW-1185">Reference proteome</keyword>
<dbReference type="RefSeq" id="WP_100987253.1">
    <property type="nucleotide sequence ID" value="NZ_CP025096.1"/>
</dbReference>
<keyword evidence="5" id="KW-0675">Receptor</keyword>
<dbReference type="KEGG" id="spir:CWM47_06710"/>
<dbReference type="PANTHER" id="PTHR40980">
    <property type="entry name" value="PLUG DOMAIN-CONTAINING PROTEIN"/>
    <property type="match status" value="1"/>
</dbReference>
<dbReference type="Gene3D" id="2.170.130.10">
    <property type="entry name" value="TonB-dependent receptor, plug domain"/>
    <property type="match status" value="1"/>
</dbReference>
<proteinExistence type="predicted"/>
<dbReference type="GO" id="GO:0009279">
    <property type="term" value="C:cell outer membrane"/>
    <property type="evidence" value="ECO:0007669"/>
    <property type="project" value="UniProtKB-SubCell"/>
</dbReference>
<evidence type="ECO:0000313" key="5">
    <source>
        <dbReference type="EMBL" id="AUD01532.1"/>
    </source>
</evidence>
<comment type="subcellular location">
    <subcellularLocation>
        <location evidence="1">Cell outer membrane</location>
    </subcellularLocation>
</comment>
<dbReference type="EMBL" id="CP025096">
    <property type="protein sequence ID" value="AUD01532.1"/>
    <property type="molecule type" value="Genomic_DNA"/>
</dbReference>
<dbReference type="InterPro" id="IPR041700">
    <property type="entry name" value="OMP_b-brl_3"/>
</dbReference>
<organism evidence="5 6">
    <name type="scientific">Spirosoma pollinicola</name>
    <dbReference type="NCBI Taxonomy" id="2057025"/>
    <lineage>
        <taxon>Bacteria</taxon>
        <taxon>Pseudomonadati</taxon>
        <taxon>Bacteroidota</taxon>
        <taxon>Cytophagia</taxon>
        <taxon>Cytophagales</taxon>
        <taxon>Cytophagaceae</taxon>
        <taxon>Spirosoma</taxon>
    </lineage>
</organism>
<evidence type="ECO:0000256" key="2">
    <source>
        <dbReference type="ARBA" id="ARBA00023136"/>
    </source>
</evidence>
<keyword evidence="3" id="KW-0998">Cell outer membrane</keyword>
<sequence length="813" mass="90184">MARFFTLLFLILTIGSTIAQSLTGFVLESANRPASFAAVKLLRAGDSTLVTGAITNEAGQYTFTNIAEGRYYVKASLVGMTSIKSQVIAIRVGQSVAMEPLTLAIVDQQLTGVEVRAKRALVEQQVDKTVLNVAADATAQGKTAYELLQQAPGVVIDPNDNIRMAGKQGVNVFIDGKPTNLSAADLANLLRATPAASIDKVDLITNPSARFDAQGGAGIINLRFRRDKRLGVNGNASAGYGQSDHHRANAALDLNYRAKRVNLFGNVAVSDNFQITNVRLDRRTGGSQFLQRGYDSDGTRAIVYKAGIDYAISNQRSAVQQTIGFIVSGNTAANRFGTFTTTNLVDSQNRLDSSIANQATNGTTAQPARNNRTNAALNYRYTDTLGLELALDADLTHFSTTSPNRITSAYSDGTGQPLFSRQRRFDASTTITILTLKGDFVKEWKARHLKLETGLKHTDVSTNNDLLAFIGTEPERPDIARTNRFTYREIVNAGYISLNRTMGKWSVQGGLRAEHTSVKGRSTDLLQQTIQRPDTAYLNLFPTAFVQYRATDNSQFGVNYGRRIGRPNYQDMNPFIYQIDPYTSQRGNPYLRPTYTHTLEASYTYKWASTLKLAYSRTQGFTTDVIRQEGLTAYQTVANVGRVDALNVSVSSPYQFTKWWNTYVYAGATWNRFTGNLSPSESFDQRAFAFEAYMQHSFTLSKRWSAQASGFWSAPTTQTIYRVGGLGAVNLSVQKKIMQERGKLTLGVDDLLNTMRWRQSADFQTQQFNIDRKWESRRITIRFTYQFGSRDIKAAREREANSDASRIKVKGNL</sequence>
<protein>
    <submittedName>
        <fullName evidence="5">TonB-dependent receptor</fullName>
    </submittedName>
</protein>
<dbReference type="InterPro" id="IPR008969">
    <property type="entry name" value="CarboxyPept-like_regulatory"/>
</dbReference>
<dbReference type="Proteomes" id="UP000232883">
    <property type="component" value="Chromosome"/>
</dbReference>
<accession>A0A2K8YV73</accession>
<evidence type="ECO:0000313" key="6">
    <source>
        <dbReference type="Proteomes" id="UP000232883"/>
    </source>
</evidence>
<dbReference type="PANTHER" id="PTHR40980:SF4">
    <property type="entry name" value="TONB-DEPENDENT RECEPTOR-LIKE BETA-BARREL DOMAIN-CONTAINING PROTEIN"/>
    <property type="match status" value="1"/>
</dbReference>
<reference evidence="5 6" key="1">
    <citation type="submission" date="2017-11" db="EMBL/GenBank/DDBJ databases">
        <title>Taxonomic description and genome sequences of Spirosoma HA7 sp. nov., isolated from pollen microhabitat of Corylus avellana.</title>
        <authorList>
            <person name="Ambika Manirajan B."/>
            <person name="Suarez C."/>
            <person name="Ratering S."/>
            <person name="Geissler-Plaum R."/>
            <person name="Cardinale M."/>
            <person name="Sylvia S."/>
        </authorList>
    </citation>
    <scope>NUCLEOTIDE SEQUENCE [LARGE SCALE GENOMIC DNA]</scope>
    <source>
        <strain evidence="5 6">HA7</strain>
    </source>
</reference>
<evidence type="ECO:0000256" key="3">
    <source>
        <dbReference type="ARBA" id="ARBA00023237"/>
    </source>
</evidence>
<dbReference type="Pfam" id="PF14905">
    <property type="entry name" value="OMP_b-brl_3"/>
    <property type="match status" value="1"/>
</dbReference>
<dbReference type="InterPro" id="IPR036942">
    <property type="entry name" value="Beta-barrel_TonB_sf"/>
</dbReference>